<keyword evidence="6" id="KW-1133">Transmembrane helix</keyword>
<sequence length="788" mass="90091">MRKIFIFIYFISLTVCGQNTPFDPLVSKGELYHYAQYTCLGKTDLTIDEFLTKQDLKFEDLDSDNLNLGFTSDHYWVKFALKNSSDRPLTYYLETARPITDKANLFVIDSASTDIKKFKSGDQIPFSERQVKHRSTVFKLNLEPNSKQDVYMEFASDGETINVPLKLYTESEFWWMNYRQQLLFGLFYGLLLLAGISYLFFYTSLKDKIFLYYGLYVFSIALLQAALDGYIFEFVFPGSGYINSRAVLITGILSNLFLLKYCQYFLRVNKKLKQFKIYYNVIFCSLGVAFIMLFLSPKTMEYAYPLSNINGLVSLVLILGTILTLRYNKVFVDIYFSIGILFLIVGLLGFVMNNLSIIPNNAFTENSVKIGSAIEVIFLSLSMTNLIKRLKYSEVESKKIALNKSQEILQLKSFFMSNISHELRTPINAIMGIAETELEKDADEDTKKNYEIIKNSSISLLSNVNDILDFDKLVRNELELNKEVFNPLVPLNEICNNWKVEAERKGLEFNFIMDSNIPEFVESDSERFIQILNNILSNAVKFTSSGHIEVKINCCPKADNINCFEIQVSDTGVGMTTEVKNKIFESFNQMKNNHKRKFGGIGLGLTIVKKLVHLFGGDLKIESQLNEGTRVFIDLPLKVKKIDVYKSKFPNEDNFLNREVHILAVEDNRLNQMVIKKLLGADNKISLSIAKNGEEAIQMLNKDNFDLILMDLQMPVMDGYEATKLIRSGIYGPKIKSIPIIAVTADAMQQTKEKVLAIGMNDYMTKPVNKKELLQKISKCVNNHLKIA</sequence>
<gene>
    <name evidence="9" type="ORF">LY08_00020</name>
</gene>
<dbReference type="SMART" id="SM00448">
    <property type="entry name" value="REC"/>
    <property type="match status" value="1"/>
</dbReference>
<dbReference type="Gene3D" id="3.30.565.10">
    <property type="entry name" value="Histidine kinase-like ATPase, C-terminal domain"/>
    <property type="match status" value="1"/>
</dbReference>
<dbReference type="InterPro" id="IPR011006">
    <property type="entry name" value="CheY-like_superfamily"/>
</dbReference>
<dbReference type="InterPro" id="IPR036890">
    <property type="entry name" value="HATPase_C_sf"/>
</dbReference>
<dbReference type="PANTHER" id="PTHR45339:SF1">
    <property type="entry name" value="HYBRID SIGNAL TRANSDUCTION HISTIDINE KINASE J"/>
    <property type="match status" value="1"/>
</dbReference>
<dbReference type="SUPFAM" id="SSF55874">
    <property type="entry name" value="ATPase domain of HSP90 chaperone/DNA topoisomerase II/histidine kinase"/>
    <property type="match status" value="1"/>
</dbReference>
<dbReference type="PROSITE" id="PS50109">
    <property type="entry name" value="HIS_KIN"/>
    <property type="match status" value="1"/>
</dbReference>
<keyword evidence="6" id="KW-0812">Transmembrane</keyword>
<dbReference type="FunFam" id="3.30.565.10:FF:000010">
    <property type="entry name" value="Sensor histidine kinase RcsC"/>
    <property type="match status" value="1"/>
</dbReference>
<evidence type="ECO:0000256" key="5">
    <source>
        <dbReference type="PROSITE-ProRule" id="PRU00169"/>
    </source>
</evidence>
<comment type="catalytic activity">
    <reaction evidence="1">
        <text>ATP + protein L-histidine = ADP + protein N-phospho-L-histidine.</text>
        <dbReference type="EC" id="2.7.13.3"/>
    </reaction>
</comment>
<dbReference type="InterPro" id="IPR004358">
    <property type="entry name" value="Sig_transdc_His_kin-like_C"/>
</dbReference>
<dbReference type="CDD" id="cd00082">
    <property type="entry name" value="HisKA"/>
    <property type="match status" value="1"/>
</dbReference>
<dbReference type="EMBL" id="QLLO01000001">
    <property type="protein sequence ID" value="RAJ17753.1"/>
    <property type="molecule type" value="Genomic_DNA"/>
</dbReference>
<dbReference type="InterPro" id="IPR005467">
    <property type="entry name" value="His_kinase_dom"/>
</dbReference>
<feature type="transmembrane region" description="Helical" evidence="6">
    <location>
        <begin position="182"/>
        <end position="202"/>
    </location>
</feature>
<keyword evidence="4" id="KW-0902">Two-component regulatory system</keyword>
<evidence type="ECO:0000256" key="3">
    <source>
        <dbReference type="ARBA" id="ARBA00022553"/>
    </source>
</evidence>
<dbReference type="SUPFAM" id="SSF47384">
    <property type="entry name" value="Homodimeric domain of signal transducing histidine kinase"/>
    <property type="match status" value="1"/>
</dbReference>
<dbReference type="Pfam" id="PF00072">
    <property type="entry name" value="Response_reg"/>
    <property type="match status" value="1"/>
</dbReference>
<evidence type="ECO:0000313" key="9">
    <source>
        <dbReference type="EMBL" id="RAJ17753.1"/>
    </source>
</evidence>
<evidence type="ECO:0000256" key="4">
    <source>
        <dbReference type="ARBA" id="ARBA00023012"/>
    </source>
</evidence>
<feature type="transmembrane region" description="Helical" evidence="6">
    <location>
        <begin position="330"/>
        <end position="350"/>
    </location>
</feature>
<dbReference type="RefSeq" id="WP_111658397.1">
    <property type="nucleotide sequence ID" value="NZ_QLLO01000001.1"/>
</dbReference>
<comment type="caution">
    <text evidence="9">The sequence shown here is derived from an EMBL/GenBank/DDBJ whole genome shotgun (WGS) entry which is preliminary data.</text>
</comment>
<feature type="transmembrane region" description="Helical" evidence="6">
    <location>
        <begin position="247"/>
        <end position="266"/>
    </location>
</feature>
<feature type="domain" description="Response regulatory" evidence="8">
    <location>
        <begin position="661"/>
        <end position="781"/>
    </location>
</feature>
<protein>
    <recommendedName>
        <fullName evidence="2">histidine kinase</fullName>
        <ecNumber evidence="2">2.7.13.3</ecNumber>
    </recommendedName>
</protein>
<feature type="transmembrane region" description="Helical" evidence="6">
    <location>
        <begin position="302"/>
        <end position="323"/>
    </location>
</feature>
<dbReference type="PANTHER" id="PTHR45339">
    <property type="entry name" value="HYBRID SIGNAL TRANSDUCTION HISTIDINE KINASE J"/>
    <property type="match status" value="1"/>
</dbReference>
<dbReference type="AlphaFoldDB" id="A0A327RQ91"/>
<dbReference type="InterPro" id="IPR003594">
    <property type="entry name" value="HATPase_dom"/>
</dbReference>
<dbReference type="CDD" id="cd16922">
    <property type="entry name" value="HATPase_EvgS-ArcB-TorS-like"/>
    <property type="match status" value="1"/>
</dbReference>
<dbReference type="InterPro" id="IPR036097">
    <property type="entry name" value="HisK_dim/P_sf"/>
</dbReference>
<organism evidence="9 10">
    <name type="scientific">Olleya aquimaris</name>
    <dbReference type="NCBI Taxonomy" id="639310"/>
    <lineage>
        <taxon>Bacteria</taxon>
        <taxon>Pseudomonadati</taxon>
        <taxon>Bacteroidota</taxon>
        <taxon>Flavobacteriia</taxon>
        <taxon>Flavobacteriales</taxon>
        <taxon>Flavobacteriaceae</taxon>
    </lineage>
</organism>
<dbReference type="EC" id="2.7.13.3" evidence="2"/>
<keyword evidence="10" id="KW-1185">Reference proteome</keyword>
<dbReference type="InterPro" id="IPR011623">
    <property type="entry name" value="7TMR_DISM_rcpt_extracell_dom1"/>
</dbReference>
<dbReference type="OrthoDB" id="9816309at2"/>
<feature type="transmembrane region" description="Helical" evidence="6">
    <location>
        <begin position="209"/>
        <end position="227"/>
    </location>
</feature>
<feature type="modified residue" description="4-aspartylphosphate" evidence="5">
    <location>
        <position position="711"/>
    </location>
</feature>
<keyword evidence="9" id="KW-0418">Kinase</keyword>
<evidence type="ECO:0000256" key="2">
    <source>
        <dbReference type="ARBA" id="ARBA00012438"/>
    </source>
</evidence>
<proteinExistence type="predicted"/>
<dbReference type="CDD" id="cd17546">
    <property type="entry name" value="REC_hyHK_CKI1_RcsC-like"/>
    <property type="match status" value="1"/>
</dbReference>
<dbReference type="GO" id="GO:0000155">
    <property type="term" value="F:phosphorelay sensor kinase activity"/>
    <property type="evidence" value="ECO:0007669"/>
    <property type="project" value="InterPro"/>
</dbReference>
<feature type="transmembrane region" description="Helical" evidence="6">
    <location>
        <begin position="278"/>
        <end position="296"/>
    </location>
</feature>
<keyword evidence="6" id="KW-0472">Membrane</keyword>
<dbReference type="InterPro" id="IPR001789">
    <property type="entry name" value="Sig_transdc_resp-reg_receiver"/>
</dbReference>
<dbReference type="SMART" id="SM00387">
    <property type="entry name" value="HATPase_c"/>
    <property type="match status" value="1"/>
</dbReference>
<dbReference type="Pfam" id="PF07696">
    <property type="entry name" value="7TMR-DISMED2"/>
    <property type="match status" value="1"/>
</dbReference>
<dbReference type="Gene3D" id="3.40.50.2300">
    <property type="match status" value="1"/>
</dbReference>
<dbReference type="SMART" id="SM00388">
    <property type="entry name" value="HisKA"/>
    <property type="match status" value="1"/>
</dbReference>
<dbReference type="Proteomes" id="UP000248703">
    <property type="component" value="Unassembled WGS sequence"/>
</dbReference>
<evidence type="ECO:0000259" key="8">
    <source>
        <dbReference type="PROSITE" id="PS50110"/>
    </source>
</evidence>
<evidence type="ECO:0000256" key="1">
    <source>
        <dbReference type="ARBA" id="ARBA00000085"/>
    </source>
</evidence>
<dbReference type="Pfam" id="PF02518">
    <property type="entry name" value="HATPase_c"/>
    <property type="match status" value="1"/>
</dbReference>
<feature type="domain" description="Histidine kinase" evidence="7">
    <location>
        <begin position="418"/>
        <end position="639"/>
    </location>
</feature>
<dbReference type="Gene3D" id="2.60.40.2380">
    <property type="match status" value="1"/>
</dbReference>
<accession>A0A327RQ91</accession>
<dbReference type="Pfam" id="PF07695">
    <property type="entry name" value="7TMR-DISM_7TM"/>
    <property type="match status" value="1"/>
</dbReference>
<reference evidence="9 10" key="1">
    <citation type="submission" date="2018-06" db="EMBL/GenBank/DDBJ databases">
        <title>Genomic Encyclopedia of Archaeal and Bacterial Type Strains, Phase II (KMG-II): from individual species to whole genera.</title>
        <authorList>
            <person name="Goeker M."/>
        </authorList>
    </citation>
    <scope>NUCLEOTIDE SEQUENCE [LARGE SCALE GENOMIC DNA]</scope>
    <source>
        <strain evidence="9 10">DSM 24464</strain>
    </source>
</reference>
<dbReference type="PRINTS" id="PR00344">
    <property type="entry name" value="BCTRLSENSOR"/>
</dbReference>
<dbReference type="SUPFAM" id="SSF52172">
    <property type="entry name" value="CheY-like"/>
    <property type="match status" value="1"/>
</dbReference>
<evidence type="ECO:0000259" key="7">
    <source>
        <dbReference type="PROSITE" id="PS50109"/>
    </source>
</evidence>
<dbReference type="Gene3D" id="1.10.287.130">
    <property type="match status" value="1"/>
</dbReference>
<dbReference type="Pfam" id="PF00512">
    <property type="entry name" value="HisKA"/>
    <property type="match status" value="1"/>
</dbReference>
<name>A0A327RQ91_9FLAO</name>
<dbReference type="InterPro" id="IPR011622">
    <property type="entry name" value="7TMR_DISM_rcpt_extracell_dom2"/>
</dbReference>
<evidence type="ECO:0000313" key="10">
    <source>
        <dbReference type="Proteomes" id="UP000248703"/>
    </source>
</evidence>
<evidence type="ECO:0000256" key="6">
    <source>
        <dbReference type="SAM" id="Phobius"/>
    </source>
</evidence>
<dbReference type="PROSITE" id="PS50110">
    <property type="entry name" value="RESPONSE_REGULATORY"/>
    <property type="match status" value="1"/>
</dbReference>
<keyword evidence="9" id="KW-0808">Transferase</keyword>
<keyword evidence="3 5" id="KW-0597">Phosphoprotein</keyword>
<dbReference type="InterPro" id="IPR003661">
    <property type="entry name" value="HisK_dim/P_dom"/>
</dbReference>